<dbReference type="Pfam" id="PF02310">
    <property type="entry name" value="B12-binding"/>
    <property type="match status" value="1"/>
</dbReference>
<sequence length="178" mass="20234">MRGVGQIFEPALKEVGLLWQMNRITVAQEHYFTAVTQLIMSQLYEYLFTPSKKGLRFVGACVNEELHEIGIRMVADVLESKGWDTYYLGANVPVDSIIKFLEEKKPNVFGLSCTLSFHLHNVVNIIEKIRQNETIRDIKVIVGGYPFSVDKDLWKKVGADGFARNLSELENNLKTLLA</sequence>
<dbReference type="GO" id="GO:0005829">
    <property type="term" value="C:cytosol"/>
    <property type="evidence" value="ECO:0007669"/>
    <property type="project" value="TreeGrafter"/>
</dbReference>
<keyword evidence="1" id="KW-0479">Metal-binding</keyword>
<dbReference type="PANTHER" id="PTHR45833">
    <property type="entry name" value="METHIONINE SYNTHASE"/>
    <property type="match status" value="1"/>
</dbReference>
<dbReference type="InterPro" id="IPR006158">
    <property type="entry name" value="Cobalamin-bd"/>
</dbReference>
<evidence type="ECO:0000256" key="1">
    <source>
        <dbReference type="ARBA" id="ARBA00022723"/>
    </source>
</evidence>
<gene>
    <name evidence="4" type="ORF">ENM46_04810</name>
</gene>
<reference evidence="4" key="1">
    <citation type="journal article" date="2020" name="mSystems">
        <title>Genome- and Community-Level Interaction Insights into Carbon Utilization and Element Cycling Functions of Hydrothermarchaeota in Hydrothermal Sediment.</title>
        <authorList>
            <person name="Zhou Z."/>
            <person name="Liu Y."/>
            <person name="Xu W."/>
            <person name="Pan J."/>
            <person name="Luo Z.H."/>
            <person name="Li M."/>
        </authorList>
    </citation>
    <scope>NUCLEOTIDE SEQUENCE [LARGE SCALE GENOMIC DNA]</scope>
    <source>
        <strain evidence="4">SpSt-1088</strain>
    </source>
</reference>
<accession>A0A7C5Y877</accession>
<dbReference type="PROSITE" id="PS51332">
    <property type="entry name" value="B12_BINDING"/>
    <property type="match status" value="1"/>
</dbReference>
<dbReference type="SUPFAM" id="SSF52242">
    <property type="entry name" value="Cobalamin (vitamin B12)-binding domain"/>
    <property type="match status" value="1"/>
</dbReference>
<dbReference type="Gene3D" id="1.10.1240.10">
    <property type="entry name" value="Methionine synthase domain"/>
    <property type="match status" value="1"/>
</dbReference>
<protein>
    <recommendedName>
        <fullName evidence="3">B12-binding domain-containing protein</fullName>
    </recommendedName>
</protein>
<dbReference type="GO" id="GO:0046653">
    <property type="term" value="P:tetrahydrofolate metabolic process"/>
    <property type="evidence" value="ECO:0007669"/>
    <property type="project" value="TreeGrafter"/>
</dbReference>
<dbReference type="EMBL" id="DRXW01000288">
    <property type="protein sequence ID" value="HHR34247.1"/>
    <property type="molecule type" value="Genomic_DNA"/>
</dbReference>
<feature type="domain" description="B12-binding" evidence="3">
    <location>
        <begin position="54"/>
        <end position="178"/>
    </location>
</feature>
<dbReference type="CDD" id="cd02065">
    <property type="entry name" value="B12-binding_like"/>
    <property type="match status" value="1"/>
</dbReference>
<dbReference type="GO" id="GO:0050667">
    <property type="term" value="P:homocysteine metabolic process"/>
    <property type="evidence" value="ECO:0007669"/>
    <property type="project" value="TreeGrafter"/>
</dbReference>
<proteinExistence type="predicted"/>
<dbReference type="InterPro" id="IPR050554">
    <property type="entry name" value="Met_Synthase/Corrinoid"/>
</dbReference>
<evidence type="ECO:0000259" key="3">
    <source>
        <dbReference type="PROSITE" id="PS51332"/>
    </source>
</evidence>
<dbReference type="InterPro" id="IPR036724">
    <property type="entry name" value="Cobalamin-bd_sf"/>
</dbReference>
<keyword evidence="2" id="KW-0170">Cobalt</keyword>
<dbReference type="InterPro" id="IPR036594">
    <property type="entry name" value="Meth_synthase_dom"/>
</dbReference>
<dbReference type="Pfam" id="PF02607">
    <property type="entry name" value="B12-binding_2"/>
    <property type="match status" value="1"/>
</dbReference>
<dbReference type="InterPro" id="IPR003759">
    <property type="entry name" value="Cbl-bd_cap"/>
</dbReference>
<dbReference type="GO" id="GO:0008705">
    <property type="term" value="F:methionine synthase activity"/>
    <property type="evidence" value="ECO:0007669"/>
    <property type="project" value="TreeGrafter"/>
</dbReference>
<evidence type="ECO:0000256" key="2">
    <source>
        <dbReference type="ARBA" id="ARBA00023285"/>
    </source>
</evidence>
<dbReference type="GO" id="GO:0046872">
    <property type="term" value="F:metal ion binding"/>
    <property type="evidence" value="ECO:0007669"/>
    <property type="project" value="UniProtKB-KW"/>
</dbReference>
<dbReference type="GO" id="GO:0031419">
    <property type="term" value="F:cobalamin binding"/>
    <property type="evidence" value="ECO:0007669"/>
    <property type="project" value="InterPro"/>
</dbReference>
<organism evidence="4">
    <name type="scientific">Fervidobacterium nodosum</name>
    <dbReference type="NCBI Taxonomy" id="2424"/>
    <lineage>
        <taxon>Bacteria</taxon>
        <taxon>Thermotogati</taxon>
        <taxon>Thermotogota</taxon>
        <taxon>Thermotogae</taxon>
        <taxon>Thermotogales</taxon>
        <taxon>Fervidobacteriaceae</taxon>
        <taxon>Fervidobacterium</taxon>
    </lineage>
</organism>
<dbReference type="PANTHER" id="PTHR45833:SF1">
    <property type="entry name" value="METHIONINE SYNTHASE"/>
    <property type="match status" value="1"/>
</dbReference>
<dbReference type="AlphaFoldDB" id="A0A7C5Y877"/>
<evidence type="ECO:0000313" key="4">
    <source>
        <dbReference type="EMBL" id="HHR34247.1"/>
    </source>
</evidence>
<comment type="caution">
    <text evidence="4">The sequence shown here is derived from an EMBL/GenBank/DDBJ whole genome shotgun (WGS) entry which is preliminary data.</text>
</comment>
<dbReference type="Gene3D" id="3.40.50.280">
    <property type="entry name" value="Cobalamin-binding domain"/>
    <property type="match status" value="1"/>
</dbReference>
<name>A0A7C5Y877_9BACT</name>